<dbReference type="EMBL" id="RCOS01000059">
    <property type="protein sequence ID" value="RSN76483.1"/>
    <property type="molecule type" value="Genomic_DNA"/>
</dbReference>
<dbReference type="AlphaFoldDB" id="A0A3R9R0K7"/>
<evidence type="ECO:0000313" key="2">
    <source>
        <dbReference type="Proteomes" id="UP000277582"/>
    </source>
</evidence>
<gene>
    <name evidence="1" type="ORF">D6D85_03955</name>
</gene>
<dbReference type="Proteomes" id="UP000277582">
    <property type="component" value="Unassembled WGS sequence"/>
</dbReference>
<proteinExistence type="predicted"/>
<keyword evidence="2" id="KW-1185">Reference proteome</keyword>
<name>A0A3R9R0K7_9CREN</name>
<sequence>MRTKQKGKSEMRHNRSRKVRFTKHAREKFEVVKHYGFEIDEKEVVKTIQDPARVDKKGTQYLAIRAINAKYALRVVYEERKDYLLVITFYPVRRKRYGV</sequence>
<comment type="caution">
    <text evidence="1">The sequence shown here is derived from an EMBL/GenBank/DDBJ whole genome shotgun (WGS) entry which is preliminary data.</text>
</comment>
<accession>A0A3R9R0K7</accession>
<protein>
    <submittedName>
        <fullName evidence="1">DUF4258 domain-containing protein</fullName>
    </submittedName>
</protein>
<reference evidence="1 2" key="1">
    <citation type="submission" date="2018-10" db="EMBL/GenBank/DDBJ databases">
        <title>Co-occurring genomic capacity for anaerobic methane metabolism and dissimilatory sulfite reduction discovered in the Korarchaeota.</title>
        <authorList>
            <person name="Mckay L.J."/>
            <person name="Dlakic M."/>
            <person name="Fields M.W."/>
            <person name="Delmont T.O."/>
            <person name="Eren A.M."/>
            <person name="Jay Z.J."/>
            <person name="Klingelsmith K.B."/>
            <person name="Rusch D.B."/>
            <person name="Inskeep W.P."/>
        </authorList>
    </citation>
    <scope>NUCLEOTIDE SEQUENCE [LARGE SCALE GENOMIC DNA]</scope>
    <source>
        <strain evidence="1 2">MDKW</strain>
    </source>
</reference>
<evidence type="ECO:0000313" key="1">
    <source>
        <dbReference type="EMBL" id="RSN76483.1"/>
    </source>
</evidence>
<organism evidence="1 2">
    <name type="scientific">Candidatus Methanodesulfokora washburnensis</name>
    <dbReference type="NCBI Taxonomy" id="2478471"/>
    <lineage>
        <taxon>Archaea</taxon>
        <taxon>Thermoproteota</taxon>
        <taxon>Candidatus Korarchaeia</taxon>
        <taxon>Candidatus Korarchaeia incertae sedis</taxon>
        <taxon>Candidatus Methanodesulfokora</taxon>
    </lineage>
</organism>
<dbReference type="RefSeq" id="WP_125670742.1">
    <property type="nucleotide sequence ID" value="NZ_RCOS01000059.1"/>
</dbReference>